<accession>A0AAV7GG11</accession>
<keyword evidence="2 4" id="KW-0328">Glycosyltransferase</keyword>
<dbReference type="AlphaFoldDB" id="A0AAV7GG11"/>
<dbReference type="FunFam" id="3.40.50.2000:FF:000063">
    <property type="entry name" value="Glycosyltransferase"/>
    <property type="match status" value="1"/>
</dbReference>
<evidence type="ECO:0000256" key="5">
    <source>
        <dbReference type="RuleBase" id="RU362057"/>
    </source>
</evidence>
<dbReference type="SUPFAM" id="SSF53756">
    <property type="entry name" value="UDP-Glycosyltransferase/glycogen phosphorylase"/>
    <property type="match status" value="1"/>
</dbReference>
<organism evidence="6 7">
    <name type="scientific">Dendrobium chrysotoxum</name>
    <name type="common">Orchid</name>
    <dbReference type="NCBI Taxonomy" id="161865"/>
    <lineage>
        <taxon>Eukaryota</taxon>
        <taxon>Viridiplantae</taxon>
        <taxon>Streptophyta</taxon>
        <taxon>Embryophyta</taxon>
        <taxon>Tracheophyta</taxon>
        <taxon>Spermatophyta</taxon>
        <taxon>Magnoliopsida</taxon>
        <taxon>Liliopsida</taxon>
        <taxon>Asparagales</taxon>
        <taxon>Orchidaceae</taxon>
        <taxon>Epidendroideae</taxon>
        <taxon>Malaxideae</taxon>
        <taxon>Dendrobiinae</taxon>
        <taxon>Dendrobium</taxon>
    </lineage>
</organism>
<dbReference type="EMBL" id="JAGFBR010000015">
    <property type="protein sequence ID" value="KAH0454487.1"/>
    <property type="molecule type" value="Genomic_DNA"/>
</dbReference>
<gene>
    <name evidence="6" type="ORF">IEQ34_016411</name>
</gene>
<evidence type="ECO:0000256" key="3">
    <source>
        <dbReference type="ARBA" id="ARBA00022679"/>
    </source>
</evidence>
<evidence type="ECO:0000256" key="2">
    <source>
        <dbReference type="ARBA" id="ARBA00022676"/>
    </source>
</evidence>
<name>A0AAV7GG11_DENCH</name>
<dbReference type="CDD" id="cd03784">
    <property type="entry name" value="GT1_Gtf-like"/>
    <property type="match status" value="1"/>
</dbReference>
<evidence type="ECO:0000313" key="6">
    <source>
        <dbReference type="EMBL" id="KAH0454487.1"/>
    </source>
</evidence>
<evidence type="ECO:0000256" key="1">
    <source>
        <dbReference type="ARBA" id="ARBA00009995"/>
    </source>
</evidence>
<keyword evidence="3 4" id="KW-0808">Transferase</keyword>
<dbReference type="Pfam" id="PF00201">
    <property type="entry name" value="UDPGT"/>
    <property type="match status" value="1"/>
</dbReference>
<dbReference type="EC" id="2.4.1.-" evidence="5"/>
<dbReference type="Proteomes" id="UP000775213">
    <property type="component" value="Unassembled WGS sequence"/>
</dbReference>
<proteinExistence type="inferred from homology"/>
<dbReference type="PROSITE" id="PS00375">
    <property type="entry name" value="UDPGT"/>
    <property type="match status" value="1"/>
</dbReference>
<dbReference type="InterPro" id="IPR002213">
    <property type="entry name" value="UDP_glucos_trans"/>
</dbReference>
<evidence type="ECO:0000256" key="4">
    <source>
        <dbReference type="RuleBase" id="RU003718"/>
    </source>
</evidence>
<dbReference type="GO" id="GO:0035251">
    <property type="term" value="F:UDP-glucosyltransferase activity"/>
    <property type="evidence" value="ECO:0007669"/>
    <property type="project" value="TreeGrafter"/>
</dbReference>
<comment type="caution">
    <text evidence="6">The sequence shown here is derived from an EMBL/GenBank/DDBJ whole genome shotgun (WGS) entry which is preliminary data.</text>
</comment>
<evidence type="ECO:0000313" key="7">
    <source>
        <dbReference type="Proteomes" id="UP000775213"/>
    </source>
</evidence>
<reference evidence="6 7" key="1">
    <citation type="journal article" date="2021" name="Hortic Res">
        <title>Chromosome-scale assembly of the Dendrobium chrysotoxum genome enhances the understanding of orchid evolution.</title>
        <authorList>
            <person name="Zhang Y."/>
            <person name="Zhang G.Q."/>
            <person name="Zhang D."/>
            <person name="Liu X.D."/>
            <person name="Xu X.Y."/>
            <person name="Sun W.H."/>
            <person name="Yu X."/>
            <person name="Zhu X."/>
            <person name="Wang Z.W."/>
            <person name="Zhao X."/>
            <person name="Zhong W.Y."/>
            <person name="Chen H."/>
            <person name="Yin W.L."/>
            <person name="Huang T."/>
            <person name="Niu S.C."/>
            <person name="Liu Z.J."/>
        </authorList>
    </citation>
    <scope>NUCLEOTIDE SEQUENCE [LARGE SCALE GENOMIC DNA]</scope>
    <source>
        <strain evidence="6">Lindl</strain>
    </source>
</reference>
<dbReference type="Gene3D" id="3.40.50.2000">
    <property type="entry name" value="Glycogen Phosphorylase B"/>
    <property type="match status" value="2"/>
</dbReference>
<protein>
    <recommendedName>
        <fullName evidence="5">Glycosyltransferase</fullName>
        <ecNumber evidence="5">2.4.1.-</ecNumber>
    </recommendedName>
</protein>
<dbReference type="PANTHER" id="PTHR48047">
    <property type="entry name" value="GLYCOSYLTRANSFERASE"/>
    <property type="match status" value="1"/>
</dbReference>
<keyword evidence="7" id="KW-1185">Reference proteome</keyword>
<dbReference type="InterPro" id="IPR035595">
    <property type="entry name" value="UDP_glycos_trans_CS"/>
</dbReference>
<sequence>MAAMAPKDFNIHMLFFPLMSKSHTLPMVEMAKLFAARGADVTILITPLNASLVSGADSSIRIQLIPFPSNFSSSLPGTSSHTVSDLFMPSLSAETILRDPFDQILKELRPDCVVSDLFMPWTYAVAAARGVPRLVFDGFGFFARCLEDAFLKQNPLQNLSPETDYIVLNGLPHRMQFLRSQFPDPDEWAKPTPLSQIWNQAAEVDPKSYGVLVNSFYELEPDYVNHYRNVIGGKAWGVGPVALSNHGSVKNDNECLKWLEGKSPRSVVYICFGTLSDFSSTQLREIALGILASGHPFIWAVRNTSNDWIPEGFEEKIEGRGLLIRGWVPQLLILNHPSVGGFVTHCGWNSCLEAISAGLPLATWPLFGEQFYNEKMVVDLLGIGVEVGAKEYGLMMEDRKEVVTAAMVEAAVRKLMGKSEEADERRRKAKELGLKARRAVAKGGSSYNDVGNLIQELMEKKEKGFHQIQILKTKIYKIFEIKNRIIIHYLKMNKFLN</sequence>
<dbReference type="PANTHER" id="PTHR48047:SF45">
    <property type="entry name" value="SCOPOLETIN GLUCOSYLTRANSFERASE-LIKE"/>
    <property type="match status" value="1"/>
</dbReference>
<comment type="similarity">
    <text evidence="1 4">Belongs to the UDP-glycosyltransferase family.</text>
</comment>